<accession>A0A2U2NC49</accession>
<comment type="caution">
    <text evidence="1">The sequence shown here is derived from an EMBL/GenBank/DDBJ whole genome shotgun (WGS) entry which is preliminary data.</text>
</comment>
<protein>
    <submittedName>
        <fullName evidence="1">Uncharacterized protein</fullName>
    </submittedName>
</protein>
<sequence>MSRQIRIYSDNQLFSFIIAQGQEVSFDLLPTNKNSNQKPEHVARAEIENEDGTIIRVKYHRLGGLFGRKLVEKHVVILRRLKAKDKDIYQVPNWIGQLDLGVQVMGDTSF</sequence>
<dbReference type="AlphaFoldDB" id="A0A2U2NC49"/>
<dbReference type="Proteomes" id="UP000245876">
    <property type="component" value="Unassembled WGS sequence"/>
</dbReference>
<name>A0A2U2NC49_9BIFI</name>
<reference evidence="1 2" key="1">
    <citation type="journal article" date="2018" name="Int. J. Syst. Evol. Microbiol.">
        <title>Bifidobacterium callitrichidarum sp. nov. from the faeces of the emperor tamarin (Saguinus imperator).</title>
        <authorList>
            <person name="Modesto M."/>
            <person name="Michelini S."/>
            <person name="Sansosti M.C."/>
            <person name="De Filippo C."/>
            <person name="Cavalieri D."/>
            <person name="Qvirist L."/>
            <person name="Andlid T."/>
            <person name="Spiezio C."/>
            <person name="Sandri C."/>
            <person name="Pascarelli S."/>
            <person name="Sgorbati B."/>
            <person name="Mattarelli P."/>
        </authorList>
    </citation>
    <scope>NUCLEOTIDE SEQUENCE [LARGE SCALE GENOMIC DNA]</scope>
    <source>
        <strain evidence="1 2">TRI 5</strain>
    </source>
</reference>
<organism evidence="1 2">
    <name type="scientific">Bifidobacterium callitrichidarum</name>
    <dbReference type="NCBI Taxonomy" id="2052941"/>
    <lineage>
        <taxon>Bacteria</taxon>
        <taxon>Bacillati</taxon>
        <taxon>Actinomycetota</taxon>
        <taxon>Actinomycetes</taxon>
        <taxon>Bifidobacteriales</taxon>
        <taxon>Bifidobacteriaceae</taxon>
        <taxon>Bifidobacterium</taxon>
    </lineage>
</organism>
<evidence type="ECO:0000313" key="2">
    <source>
        <dbReference type="Proteomes" id="UP000245876"/>
    </source>
</evidence>
<dbReference type="RefSeq" id="WP_109056229.1">
    <property type="nucleotide sequence ID" value="NZ_QFFM01000003.1"/>
</dbReference>
<evidence type="ECO:0000313" key="1">
    <source>
        <dbReference type="EMBL" id="PWG66660.1"/>
    </source>
</evidence>
<dbReference type="EMBL" id="QFFM01000003">
    <property type="protein sequence ID" value="PWG66660.1"/>
    <property type="molecule type" value="Genomic_DNA"/>
</dbReference>
<gene>
    <name evidence="1" type="ORF">DF196_01795</name>
</gene>
<keyword evidence="2" id="KW-1185">Reference proteome</keyword>
<proteinExistence type="predicted"/>